<protein>
    <submittedName>
        <fullName evidence="1">Uncharacterized protein</fullName>
    </submittedName>
</protein>
<sequence length="89" mass="9581">MFGQFGVNAPQATGALASTLSSLGITEQQAQQSMFDQQNQNQLARFMQPYQALQFQSGLIGQFPTLGATPQQMGNPLLQGIGAFGRQVF</sequence>
<comment type="caution">
    <text evidence="1">The sequence shown here is derived from an EMBL/GenBank/DDBJ whole genome shotgun (WGS) entry which is preliminary data.</text>
</comment>
<accession>X0Z526</accession>
<gene>
    <name evidence="1" type="ORF">S01H4_16563</name>
</gene>
<organism evidence="1">
    <name type="scientific">marine sediment metagenome</name>
    <dbReference type="NCBI Taxonomy" id="412755"/>
    <lineage>
        <taxon>unclassified sequences</taxon>
        <taxon>metagenomes</taxon>
        <taxon>ecological metagenomes</taxon>
    </lineage>
</organism>
<evidence type="ECO:0000313" key="1">
    <source>
        <dbReference type="EMBL" id="GAG55513.1"/>
    </source>
</evidence>
<proteinExistence type="predicted"/>
<reference evidence="1" key="1">
    <citation type="journal article" date="2014" name="Front. Microbiol.">
        <title>High frequency of phylogenetically diverse reductive dehalogenase-homologous genes in deep subseafloor sedimentary metagenomes.</title>
        <authorList>
            <person name="Kawai M."/>
            <person name="Futagami T."/>
            <person name="Toyoda A."/>
            <person name="Takaki Y."/>
            <person name="Nishi S."/>
            <person name="Hori S."/>
            <person name="Arai W."/>
            <person name="Tsubouchi T."/>
            <person name="Morono Y."/>
            <person name="Uchiyama I."/>
            <person name="Ito T."/>
            <person name="Fujiyama A."/>
            <person name="Inagaki F."/>
            <person name="Takami H."/>
        </authorList>
    </citation>
    <scope>NUCLEOTIDE SEQUENCE</scope>
    <source>
        <strain evidence="1">Expedition CK06-06</strain>
    </source>
</reference>
<dbReference type="EMBL" id="BART01007267">
    <property type="protein sequence ID" value="GAG55513.1"/>
    <property type="molecule type" value="Genomic_DNA"/>
</dbReference>
<dbReference type="AlphaFoldDB" id="X0Z526"/>
<name>X0Z526_9ZZZZ</name>